<reference evidence="1" key="1">
    <citation type="journal article" date="2014" name="Front. Microbiol.">
        <title>High frequency of phylogenetically diverse reductive dehalogenase-homologous genes in deep subseafloor sedimentary metagenomes.</title>
        <authorList>
            <person name="Kawai M."/>
            <person name="Futagami T."/>
            <person name="Toyoda A."/>
            <person name="Takaki Y."/>
            <person name="Nishi S."/>
            <person name="Hori S."/>
            <person name="Arai W."/>
            <person name="Tsubouchi T."/>
            <person name="Morono Y."/>
            <person name="Uchiyama I."/>
            <person name="Ito T."/>
            <person name="Fujiyama A."/>
            <person name="Inagaki F."/>
            <person name="Takami H."/>
        </authorList>
    </citation>
    <scope>NUCLEOTIDE SEQUENCE</scope>
    <source>
        <strain evidence="1">Expedition CK06-06</strain>
    </source>
</reference>
<feature type="non-terminal residue" evidence="1">
    <location>
        <position position="1"/>
    </location>
</feature>
<dbReference type="AlphaFoldDB" id="X1KIX5"/>
<comment type="caution">
    <text evidence="1">The sequence shown here is derived from an EMBL/GenBank/DDBJ whole genome shotgun (WGS) entry which is preliminary data.</text>
</comment>
<name>X1KIX5_9ZZZZ</name>
<dbReference type="EMBL" id="BARV01004741">
    <property type="protein sequence ID" value="GAI06648.1"/>
    <property type="molecule type" value="Genomic_DNA"/>
</dbReference>
<gene>
    <name evidence="1" type="ORF">S06H3_10294</name>
</gene>
<evidence type="ECO:0000313" key="1">
    <source>
        <dbReference type="EMBL" id="GAI06648.1"/>
    </source>
</evidence>
<protein>
    <submittedName>
        <fullName evidence="1">Uncharacterized protein</fullName>
    </submittedName>
</protein>
<proteinExistence type="predicted"/>
<organism evidence="1">
    <name type="scientific">marine sediment metagenome</name>
    <dbReference type="NCBI Taxonomy" id="412755"/>
    <lineage>
        <taxon>unclassified sequences</taxon>
        <taxon>metagenomes</taxon>
        <taxon>ecological metagenomes</taxon>
    </lineage>
</organism>
<sequence>TWATKAQVITKRPCLLKNVIMTPSKPDGSIWLYDGESDKDPPIGHVFTSIRVTREYSIIGGLETHRGLYIGNFDHIEGVLIHWEPLGEGKA</sequence>
<accession>X1KIX5</accession>